<dbReference type="PROSITE" id="PS50002">
    <property type="entry name" value="SH3"/>
    <property type="match status" value="1"/>
</dbReference>
<dbReference type="HOGENOM" id="CLU_025942_0_0_1"/>
<dbReference type="OrthoDB" id="8883818at2759"/>
<feature type="compositionally biased region" description="Polar residues" evidence="3">
    <location>
        <begin position="137"/>
        <end position="159"/>
    </location>
</feature>
<dbReference type="Proteomes" id="UP000053989">
    <property type="component" value="Unassembled WGS sequence"/>
</dbReference>
<dbReference type="GO" id="GO:0007165">
    <property type="term" value="P:signal transduction"/>
    <property type="evidence" value="ECO:0007669"/>
    <property type="project" value="InterPro"/>
</dbReference>
<evidence type="ECO:0000256" key="3">
    <source>
        <dbReference type="SAM" id="MobiDB-lite"/>
    </source>
</evidence>
<dbReference type="PROSITE" id="PS50200">
    <property type="entry name" value="RA"/>
    <property type="match status" value="1"/>
</dbReference>
<dbReference type="STRING" id="1036808.A0A0C3EJQ3"/>
<dbReference type="CDD" id="cd01786">
    <property type="entry name" value="RA_STE50"/>
    <property type="match status" value="1"/>
</dbReference>
<organism evidence="6 7">
    <name type="scientific">Scleroderma citrinum Foug A</name>
    <dbReference type="NCBI Taxonomy" id="1036808"/>
    <lineage>
        <taxon>Eukaryota</taxon>
        <taxon>Fungi</taxon>
        <taxon>Dikarya</taxon>
        <taxon>Basidiomycota</taxon>
        <taxon>Agaricomycotina</taxon>
        <taxon>Agaricomycetes</taxon>
        <taxon>Agaricomycetidae</taxon>
        <taxon>Boletales</taxon>
        <taxon>Sclerodermatineae</taxon>
        <taxon>Sclerodermataceae</taxon>
        <taxon>Scleroderma</taxon>
    </lineage>
</organism>
<dbReference type="InterPro" id="IPR036028">
    <property type="entry name" value="SH3-like_dom_sf"/>
</dbReference>
<feature type="domain" description="Ras-associating" evidence="5">
    <location>
        <begin position="49"/>
        <end position="127"/>
    </location>
</feature>
<proteinExistence type="predicted"/>
<keyword evidence="1 2" id="KW-0728">SH3 domain</keyword>
<name>A0A0C3EJQ3_9AGAM</name>
<evidence type="ECO:0008006" key="8">
    <source>
        <dbReference type="Google" id="ProtNLM"/>
    </source>
</evidence>
<gene>
    <name evidence="6" type="ORF">SCLCIDRAFT_20553</name>
</gene>
<dbReference type="SUPFAM" id="SSF50044">
    <property type="entry name" value="SH3-domain"/>
    <property type="match status" value="2"/>
</dbReference>
<evidence type="ECO:0000256" key="1">
    <source>
        <dbReference type="ARBA" id="ARBA00022443"/>
    </source>
</evidence>
<dbReference type="SMART" id="SM00326">
    <property type="entry name" value="SH3"/>
    <property type="match status" value="2"/>
</dbReference>
<reference evidence="7" key="2">
    <citation type="submission" date="2015-01" db="EMBL/GenBank/DDBJ databases">
        <title>Evolutionary Origins and Diversification of the Mycorrhizal Mutualists.</title>
        <authorList>
            <consortium name="DOE Joint Genome Institute"/>
            <consortium name="Mycorrhizal Genomics Consortium"/>
            <person name="Kohler A."/>
            <person name="Kuo A."/>
            <person name="Nagy L.G."/>
            <person name="Floudas D."/>
            <person name="Copeland A."/>
            <person name="Barry K.W."/>
            <person name="Cichocki N."/>
            <person name="Veneault-Fourrey C."/>
            <person name="LaButti K."/>
            <person name="Lindquist E.A."/>
            <person name="Lipzen A."/>
            <person name="Lundell T."/>
            <person name="Morin E."/>
            <person name="Murat C."/>
            <person name="Riley R."/>
            <person name="Ohm R."/>
            <person name="Sun H."/>
            <person name="Tunlid A."/>
            <person name="Henrissat B."/>
            <person name="Grigoriev I.V."/>
            <person name="Hibbett D.S."/>
            <person name="Martin F."/>
        </authorList>
    </citation>
    <scope>NUCLEOTIDE SEQUENCE [LARGE SCALE GENOMIC DNA]</scope>
    <source>
        <strain evidence="7">Foug A</strain>
    </source>
</reference>
<dbReference type="CDD" id="cd00174">
    <property type="entry name" value="SH3"/>
    <property type="match status" value="2"/>
</dbReference>
<dbReference type="InterPro" id="IPR000159">
    <property type="entry name" value="RA_dom"/>
</dbReference>
<evidence type="ECO:0000256" key="2">
    <source>
        <dbReference type="PROSITE-ProRule" id="PRU00192"/>
    </source>
</evidence>
<keyword evidence="7" id="KW-1185">Reference proteome</keyword>
<dbReference type="InParanoid" id="A0A0C3EJQ3"/>
<dbReference type="Gene3D" id="2.30.30.40">
    <property type="entry name" value="SH3 Domains"/>
    <property type="match status" value="2"/>
</dbReference>
<evidence type="ECO:0000259" key="4">
    <source>
        <dbReference type="PROSITE" id="PS50002"/>
    </source>
</evidence>
<reference evidence="6 7" key="1">
    <citation type="submission" date="2014-04" db="EMBL/GenBank/DDBJ databases">
        <authorList>
            <consortium name="DOE Joint Genome Institute"/>
            <person name="Kuo A."/>
            <person name="Kohler A."/>
            <person name="Nagy L.G."/>
            <person name="Floudas D."/>
            <person name="Copeland A."/>
            <person name="Barry K.W."/>
            <person name="Cichocki N."/>
            <person name="Veneault-Fourrey C."/>
            <person name="LaButti K."/>
            <person name="Lindquist E.A."/>
            <person name="Lipzen A."/>
            <person name="Lundell T."/>
            <person name="Morin E."/>
            <person name="Murat C."/>
            <person name="Sun H."/>
            <person name="Tunlid A."/>
            <person name="Henrissat B."/>
            <person name="Grigoriev I.V."/>
            <person name="Hibbett D.S."/>
            <person name="Martin F."/>
            <person name="Nordberg H.P."/>
            <person name="Cantor M.N."/>
            <person name="Hua S.X."/>
        </authorList>
    </citation>
    <scope>NUCLEOTIDE SEQUENCE [LARGE SCALE GENOMIC DNA]</scope>
    <source>
        <strain evidence="6 7">Foug A</strain>
    </source>
</reference>
<dbReference type="InterPro" id="IPR001452">
    <property type="entry name" value="SH3_domain"/>
</dbReference>
<evidence type="ECO:0000313" key="6">
    <source>
        <dbReference type="EMBL" id="KIM68126.1"/>
    </source>
</evidence>
<evidence type="ECO:0000313" key="7">
    <source>
        <dbReference type="Proteomes" id="UP000053989"/>
    </source>
</evidence>
<protein>
    <recommendedName>
        <fullName evidence="8">SH3 domain-containing protein</fullName>
    </recommendedName>
</protein>
<dbReference type="EMBL" id="KN822010">
    <property type="protein sequence ID" value="KIM68126.1"/>
    <property type="molecule type" value="Genomic_DNA"/>
</dbReference>
<dbReference type="Pfam" id="PF00018">
    <property type="entry name" value="SH3_1"/>
    <property type="match status" value="2"/>
</dbReference>
<evidence type="ECO:0000259" key="5">
    <source>
        <dbReference type="PROSITE" id="PS50200"/>
    </source>
</evidence>
<accession>A0A0C3EJQ3</accession>
<dbReference type="Gene3D" id="3.10.20.90">
    <property type="entry name" value="Phosphatidylinositol 3-kinase Catalytic Subunit, Chain A, domain 1"/>
    <property type="match status" value="1"/>
</dbReference>
<feature type="region of interest" description="Disordered" evidence="3">
    <location>
        <begin position="135"/>
        <end position="159"/>
    </location>
</feature>
<sequence length="386" mass="42239">MSTNPPVPRPTTIPSLNDFRISIGRQPAASTAGIGPTLQEGSVNTNGSHVSWDDLTWRIIPAALKKYQHSNYYRDDNWENYAMLIYYGPPNDRTEMCLSYDEKPLLVYQKLKNAEKNPVFVLKHIKDMPSPIAAAQQRRSTQGTSRHVSTETNSNEGLVNARDSVSGSAIVSGVQTPVESLKSLLSTIIPASAGRGAKREMPPPLIVVSYAIAIYPYVAEQEDEFDVAVGDTFVIISRLYDWLVVQRDPTGAGIVGTDTSMRRWVPDGCFLETVMPVASTITEAMASASSNTGARAPILPRSIISSNFPGVALMDYKMTAEEEVDLVKGDAMRIFKVYDHWCYAVKETGNRGWVPSWLVGKVPRIPNTGSTSATSNALMLGFGESN</sequence>
<dbReference type="AlphaFoldDB" id="A0A0C3EJQ3"/>
<feature type="domain" description="SH3" evidence="4">
    <location>
        <begin position="305"/>
        <end position="364"/>
    </location>
</feature>